<keyword evidence="7" id="KW-1185">Reference proteome</keyword>
<dbReference type="Pfam" id="PF09084">
    <property type="entry name" value="NMT1"/>
    <property type="match status" value="1"/>
</dbReference>
<proteinExistence type="inferred from homology"/>
<feature type="domain" description="Solute-binding protein family 3/N-terminal" evidence="5">
    <location>
        <begin position="45"/>
        <end position="268"/>
    </location>
</feature>
<dbReference type="PATRIC" id="fig|742743.3.peg.1133"/>
<dbReference type="SMART" id="SM00062">
    <property type="entry name" value="PBPb"/>
    <property type="match status" value="1"/>
</dbReference>
<dbReference type="PANTHER" id="PTHR30024:SF47">
    <property type="entry name" value="TAURINE-BINDING PERIPLASMIC PROTEIN"/>
    <property type="match status" value="1"/>
</dbReference>
<dbReference type="Gene3D" id="3.40.190.10">
    <property type="entry name" value="Periplasmic binding protein-like II"/>
    <property type="match status" value="2"/>
</dbReference>
<dbReference type="InterPro" id="IPR001638">
    <property type="entry name" value="Solute-binding_3/MltF_N"/>
</dbReference>
<comment type="similarity">
    <text evidence="2">Belongs to the bacterial solute-binding protein SsuA/TauA family.</text>
</comment>
<evidence type="ECO:0000313" key="6">
    <source>
        <dbReference type="EMBL" id="EHO62939.1"/>
    </source>
</evidence>
<comment type="subcellular location">
    <subcellularLocation>
        <location evidence="1">Periplasm</location>
    </subcellularLocation>
</comment>
<protein>
    <recommendedName>
        <fullName evidence="5">Solute-binding protein family 3/N-terminal domain-containing protein</fullName>
    </recommendedName>
</protein>
<dbReference type="RefSeq" id="WP_008859613.1">
    <property type="nucleotide sequence ID" value="NZ_JH591188.1"/>
</dbReference>
<comment type="caution">
    <text evidence="6">The sequence shown here is derived from an EMBL/GenBank/DDBJ whole genome shotgun (WGS) entry which is preliminary data.</text>
</comment>
<accession>H1D0I0</accession>
<gene>
    <name evidence="6" type="ORF">HMPREF9453_01118</name>
</gene>
<name>H1D0I0_9FIRM</name>
<dbReference type="AlphaFoldDB" id="H1D0I0"/>
<dbReference type="GO" id="GO:0042918">
    <property type="term" value="P:alkanesulfonate transmembrane transport"/>
    <property type="evidence" value="ECO:0007669"/>
    <property type="project" value="TreeGrafter"/>
</dbReference>
<keyword evidence="3 4" id="KW-0732">Signal</keyword>
<dbReference type="GO" id="GO:0042597">
    <property type="term" value="C:periplasmic space"/>
    <property type="evidence" value="ECO:0007669"/>
    <property type="project" value="UniProtKB-SubCell"/>
</dbReference>
<dbReference type="EMBL" id="ADLT01000037">
    <property type="protein sequence ID" value="EHO62939.1"/>
    <property type="molecule type" value="Genomic_DNA"/>
</dbReference>
<dbReference type="eggNOG" id="COG0715">
    <property type="taxonomic scope" value="Bacteria"/>
</dbReference>
<dbReference type="GeneID" id="98911204"/>
<feature type="signal peptide" evidence="4">
    <location>
        <begin position="1"/>
        <end position="24"/>
    </location>
</feature>
<dbReference type="InterPro" id="IPR015168">
    <property type="entry name" value="SsuA/THI5"/>
</dbReference>
<dbReference type="PANTHER" id="PTHR30024">
    <property type="entry name" value="ALIPHATIC SULFONATES-BINDING PROTEIN-RELATED"/>
    <property type="match status" value="1"/>
</dbReference>
<dbReference type="HOGENOM" id="CLU_028871_7_1_9"/>
<dbReference type="Proteomes" id="UP000003277">
    <property type="component" value="Unassembled WGS sequence"/>
</dbReference>
<evidence type="ECO:0000256" key="4">
    <source>
        <dbReference type="SAM" id="SignalP"/>
    </source>
</evidence>
<dbReference type="SUPFAM" id="SSF53850">
    <property type="entry name" value="Periplasmic binding protein-like II"/>
    <property type="match status" value="1"/>
</dbReference>
<organism evidence="6 7">
    <name type="scientific">Dialister succinatiphilus YIT 11850</name>
    <dbReference type="NCBI Taxonomy" id="742743"/>
    <lineage>
        <taxon>Bacteria</taxon>
        <taxon>Bacillati</taxon>
        <taxon>Bacillota</taxon>
        <taxon>Negativicutes</taxon>
        <taxon>Veillonellales</taxon>
        <taxon>Veillonellaceae</taxon>
        <taxon>Dialister</taxon>
    </lineage>
</organism>
<evidence type="ECO:0000256" key="1">
    <source>
        <dbReference type="ARBA" id="ARBA00004418"/>
    </source>
</evidence>
<evidence type="ECO:0000259" key="5">
    <source>
        <dbReference type="SMART" id="SM00062"/>
    </source>
</evidence>
<sequence>MNFKKVFAMILAGLMALTVSLSFAGCGSSSGGSSSGGEKKPVKVSLAMLRLTSSAPLFIAMDKGYFKEEGIEIDPQWFDAAQPIAVATASSKVDVGATGITAGLYNMAAKGQKLYIVADKGREEKGYSSSALLASSAEYDNGLTSIEALKGKRVGITQKGSTFHYMLGRMLESKGLTLDDVTIVPLGKLSAVMAALQSGQIDACILNEPNITKVKNEGYGKEITQVSAVMPYQTSGIFYSPEFAKNKDAAVRFMKAYNKACNEYYNAVVDKKDPAKLDEVVKIIAKYVKTPEADIRLGLPYVDKNGVLMADDIKTQIDWYSSHGMIDGKLDAKDVVNTSFLEEAMKK</sequence>
<evidence type="ECO:0000256" key="2">
    <source>
        <dbReference type="ARBA" id="ARBA00010742"/>
    </source>
</evidence>
<dbReference type="STRING" id="742743.HMPREF9453_01118"/>
<feature type="chain" id="PRO_5003548853" description="Solute-binding protein family 3/N-terminal domain-containing protein" evidence="4">
    <location>
        <begin position="25"/>
        <end position="347"/>
    </location>
</feature>
<evidence type="ECO:0000313" key="7">
    <source>
        <dbReference type="Proteomes" id="UP000003277"/>
    </source>
</evidence>
<reference evidence="6 7" key="1">
    <citation type="submission" date="2011-11" db="EMBL/GenBank/DDBJ databases">
        <title>The Genome Sequence of Dialister succinatiphilus YIT 11850.</title>
        <authorList>
            <consortium name="The Broad Institute Genome Sequencing Platform"/>
            <person name="Earl A."/>
            <person name="Ward D."/>
            <person name="Feldgarden M."/>
            <person name="Gevers D."/>
            <person name="Morotomi M."/>
            <person name="Young S.K."/>
            <person name="Zeng Q."/>
            <person name="Gargeya S."/>
            <person name="Fitzgerald M."/>
            <person name="Haas B."/>
            <person name="Abouelleil A."/>
            <person name="Alvarado L."/>
            <person name="Arachchi H.M."/>
            <person name="Berlin A."/>
            <person name="Brown A."/>
            <person name="Chapman S.B."/>
            <person name="Dunbar C."/>
            <person name="Gearin G."/>
            <person name="Goldberg J."/>
            <person name="Griggs A."/>
            <person name="Gujja S."/>
            <person name="Heiman D."/>
            <person name="Howarth C."/>
            <person name="Lui A."/>
            <person name="MacDonald P.J.P."/>
            <person name="Montmayeur A."/>
            <person name="Murphy C."/>
            <person name="Neiman D."/>
            <person name="Pearson M."/>
            <person name="Priest M."/>
            <person name="Roberts A."/>
            <person name="Saif S."/>
            <person name="Shea T."/>
            <person name="Sisk P."/>
            <person name="Stolte C."/>
            <person name="Sykes S."/>
            <person name="Wortman J."/>
            <person name="Nusbaum C."/>
            <person name="Birren B."/>
        </authorList>
    </citation>
    <scope>NUCLEOTIDE SEQUENCE [LARGE SCALE GENOMIC DNA]</scope>
    <source>
        <strain evidence="6 7">YIT 11850</strain>
    </source>
</reference>
<dbReference type="PROSITE" id="PS51257">
    <property type="entry name" value="PROKAR_LIPOPROTEIN"/>
    <property type="match status" value="1"/>
</dbReference>
<evidence type="ECO:0000256" key="3">
    <source>
        <dbReference type="ARBA" id="ARBA00022729"/>
    </source>
</evidence>